<evidence type="ECO:0000313" key="1">
    <source>
        <dbReference type="EMBL" id="TFL03872.1"/>
    </source>
</evidence>
<dbReference type="Proteomes" id="UP000305067">
    <property type="component" value="Unassembled WGS sequence"/>
</dbReference>
<reference evidence="1 2" key="1">
    <citation type="journal article" date="2019" name="Nat. Ecol. Evol.">
        <title>Megaphylogeny resolves global patterns of mushroom evolution.</title>
        <authorList>
            <person name="Varga T."/>
            <person name="Krizsan K."/>
            <person name="Foldi C."/>
            <person name="Dima B."/>
            <person name="Sanchez-Garcia M."/>
            <person name="Sanchez-Ramirez S."/>
            <person name="Szollosi G.J."/>
            <person name="Szarkandi J.G."/>
            <person name="Papp V."/>
            <person name="Albert L."/>
            <person name="Andreopoulos W."/>
            <person name="Angelini C."/>
            <person name="Antonin V."/>
            <person name="Barry K.W."/>
            <person name="Bougher N.L."/>
            <person name="Buchanan P."/>
            <person name="Buyck B."/>
            <person name="Bense V."/>
            <person name="Catcheside P."/>
            <person name="Chovatia M."/>
            <person name="Cooper J."/>
            <person name="Damon W."/>
            <person name="Desjardin D."/>
            <person name="Finy P."/>
            <person name="Geml J."/>
            <person name="Haridas S."/>
            <person name="Hughes K."/>
            <person name="Justo A."/>
            <person name="Karasinski D."/>
            <person name="Kautmanova I."/>
            <person name="Kiss B."/>
            <person name="Kocsube S."/>
            <person name="Kotiranta H."/>
            <person name="LaButti K.M."/>
            <person name="Lechner B.E."/>
            <person name="Liimatainen K."/>
            <person name="Lipzen A."/>
            <person name="Lukacs Z."/>
            <person name="Mihaltcheva S."/>
            <person name="Morgado L.N."/>
            <person name="Niskanen T."/>
            <person name="Noordeloos M.E."/>
            <person name="Ohm R.A."/>
            <person name="Ortiz-Santana B."/>
            <person name="Ovrebo C."/>
            <person name="Racz N."/>
            <person name="Riley R."/>
            <person name="Savchenko A."/>
            <person name="Shiryaev A."/>
            <person name="Soop K."/>
            <person name="Spirin V."/>
            <person name="Szebenyi C."/>
            <person name="Tomsovsky M."/>
            <person name="Tulloss R.E."/>
            <person name="Uehling J."/>
            <person name="Grigoriev I.V."/>
            <person name="Vagvolgyi C."/>
            <person name="Papp T."/>
            <person name="Martin F.M."/>
            <person name="Miettinen O."/>
            <person name="Hibbett D.S."/>
            <person name="Nagy L.G."/>
        </authorList>
    </citation>
    <scope>NUCLEOTIDE SEQUENCE [LARGE SCALE GENOMIC DNA]</scope>
    <source>
        <strain evidence="1 2">CBS 309.79</strain>
    </source>
</reference>
<dbReference type="AlphaFoldDB" id="A0A5C3QPV2"/>
<proteinExistence type="predicted"/>
<evidence type="ECO:0000313" key="2">
    <source>
        <dbReference type="Proteomes" id="UP000305067"/>
    </source>
</evidence>
<accession>A0A5C3QPV2</accession>
<sequence length="131" mass="15511">MIRSDTSLAEAQDELDFEWRAQAICFQKEGTVIDSQFWSLNTPAVQQLTRLCSRIAHRPHHPQHKRPNPHLICTPRTFQIWHPHPLQHHGQYHRPDTYHDSTDLVSVLDFAIRLRGDPPPDRREYYDPFVE</sequence>
<organism evidence="1 2">
    <name type="scientific">Pterulicium gracile</name>
    <dbReference type="NCBI Taxonomy" id="1884261"/>
    <lineage>
        <taxon>Eukaryota</taxon>
        <taxon>Fungi</taxon>
        <taxon>Dikarya</taxon>
        <taxon>Basidiomycota</taxon>
        <taxon>Agaricomycotina</taxon>
        <taxon>Agaricomycetes</taxon>
        <taxon>Agaricomycetidae</taxon>
        <taxon>Agaricales</taxon>
        <taxon>Pleurotineae</taxon>
        <taxon>Pterulaceae</taxon>
        <taxon>Pterulicium</taxon>
    </lineage>
</organism>
<dbReference type="EMBL" id="ML178819">
    <property type="protein sequence ID" value="TFL03872.1"/>
    <property type="molecule type" value="Genomic_DNA"/>
</dbReference>
<keyword evidence="2" id="KW-1185">Reference proteome</keyword>
<protein>
    <submittedName>
        <fullName evidence="1">Uncharacterized protein</fullName>
    </submittedName>
</protein>
<name>A0A5C3QPV2_9AGAR</name>
<gene>
    <name evidence="1" type="ORF">BDV98DRAFT_351539</name>
</gene>